<keyword evidence="8" id="KW-1185">Reference proteome</keyword>
<dbReference type="SUPFAM" id="SSF53850">
    <property type="entry name" value="Periplasmic binding protein-like II"/>
    <property type="match status" value="1"/>
</dbReference>
<keyword evidence="4" id="KW-0804">Transcription</keyword>
<dbReference type="PROSITE" id="PS50931">
    <property type="entry name" value="HTH_LYSR"/>
    <property type="match status" value="1"/>
</dbReference>
<evidence type="ECO:0000313" key="7">
    <source>
        <dbReference type="EMBL" id="MBB6557804.1"/>
    </source>
</evidence>
<keyword evidence="3 7" id="KW-0238">DNA-binding</keyword>
<dbReference type="RefSeq" id="WP_184855229.1">
    <property type="nucleotide sequence ID" value="NZ_JACHLK010000001.1"/>
</dbReference>
<dbReference type="PRINTS" id="PR00039">
    <property type="entry name" value="HTHLYSR"/>
</dbReference>
<evidence type="ECO:0000256" key="5">
    <source>
        <dbReference type="SAM" id="Coils"/>
    </source>
</evidence>
<evidence type="ECO:0000256" key="3">
    <source>
        <dbReference type="ARBA" id="ARBA00023125"/>
    </source>
</evidence>
<accession>A0A7X0U7K6</accession>
<dbReference type="FunFam" id="1.10.10.10:FF:000001">
    <property type="entry name" value="LysR family transcriptional regulator"/>
    <property type="match status" value="1"/>
</dbReference>
<dbReference type="Proteomes" id="UP000575083">
    <property type="component" value="Unassembled WGS sequence"/>
</dbReference>
<comment type="similarity">
    <text evidence="1">Belongs to the LysR transcriptional regulatory family.</text>
</comment>
<dbReference type="InterPro" id="IPR000847">
    <property type="entry name" value="LysR_HTH_N"/>
</dbReference>
<feature type="domain" description="HTH lysR-type" evidence="6">
    <location>
        <begin position="1"/>
        <end position="58"/>
    </location>
</feature>
<dbReference type="InterPro" id="IPR005119">
    <property type="entry name" value="LysR_subst-bd"/>
</dbReference>
<proteinExistence type="inferred from homology"/>
<dbReference type="EMBL" id="JACHLK010000001">
    <property type="protein sequence ID" value="MBB6557804.1"/>
    <property type="molecule type" value="Genomic_DNA"/>
</dbReference>
<organism evidence="7 8">
    <name type="scientific">Acidovorax soli</name>
    <dbReference type="NCBI Taxonomy" id="592050"/>
    <lineage>
        <taxon>Bacteria</taxon>
        <taxon>Pseudomonadati</taxon>
        <taxon>Pseudomonadota</taxon>
        <taxon>Betaproteobacteria</taxon>
        <taxon>Burkholderiales</taxon>
        <taxon>Comamonadaceae</taxon>
        <taxon>Acidovorax</taxon>
    </lineage>
</organism>
<keyword evidence="2" id="KW-0805">Transcription regulation</keyword>
<sequence>MKPHQLKAFLCVMELRSIRQAATALHITQPAISRAIRELEDHLAVPLFVRGAQGVTPTEYGLAFERRARLLEQEAERARDELRQMRDGRLGCVRVAVSSVPAMALLPQALALFRAALPATALEFSEGLAPMVLPALREGLLDLALVQHRMERTGPEFDCEELLTTPLAICARVGHARARARSLAALQGEEWVGWDRAMVEDLFAGSGTEPPPRIVVSRSMEITRALVGRGDLVSVFVRPVVDRELARHGIRTIPVREQLPELTISAITRRGALPTPAAAKFLAAVRTAANSLRH</sequence>
<dbReference type="Gene3D" id="3.40.190.290">
    <property type="match status" value="1"/>
</dbReference>
<gene>
    <name evidence="7" type="ORF">HNP48_000468</name>
</gene>
<dbReference type="InterPro" id="IPR050950">
    <property type="entry name" value="HTH-type_LysR_regulators"/>
</dbReference>
<dbReference type="GO" id="GO:0005829">
    <property type="term" value="C:cytosol"/>
    <property type="evidence" value="ECO:0007669"/>
    <property type="project" value="TreeGrafter"/>
</dbReference>
<dbReference type="Pfam" id="PF00126">
    <property type="entry name" value="HTH_1"/>
    <property type="match status" value="1"/>
</dbReference>
<protein>
    <submittedName>
        <fullName evidence="7">DNA-binding transcriptional LysR family regulator</fullName>
    </submittedName>
</protein>
<evidence type="ECO:0000259" key="6">
    <source>
        <dbReference type="PROSITE" id="PS50931"/>
    </source>
</evidence>
<dbReference type="PANTHER" id="PTHR30419">
    <property type="entry name" value="HTH-TYPE TRANSCRIPTIONAL REGULATOR YBHD"/>
    <property type="match status" value="1"/>
</dbReference>
<dbReference type="Pfam" id="PF03466">
    <property type="entry name" value="LysR_substrate"/>
    <property type="match status" value="1"/>
</dbReference>
<keyword evidence="5" id="KW-0175">Coiled coil</keyword>
<evidence type="ECO:0000313" key="8">
    <source>
        <dbReference type="Proteomes" id="UP000575083"/>
    </source>
</evidence>
<reference evidence="7 8" key="1">
    <citation type="submission" date="2020-08" db="EMBL/GenBank/DDBJ databases">
        <title>Functional genomics of gut bacteria from endangered species of beetles.</title>
        <authorList>
            <person name="Carlos-Shanley C."/>
        </authorList>
    </citation>
    <scope>NUCLEOTIDE SEQUENCE [LARGE SCALE GENOMIC DNA]</scope>
    <source>
        <strain evidence="7 8">S00198</strain>
    </source>
</reference>
<name>A0A7X0U7K6_9BURK</name>
<dbReference type="InterPro" id="IPR036388">
    <property type="entry name" value="WH-like_DNA-bd_sf"/>
</dbReference>
<dbReference type="Gene3D" id="1.10.10.10">
    <property type="entry name" value="Winged helix-like DNA-binding domain superfamily/Winged helix DNA-binding domain"/>
    <property type="match status" value="1"/>
</dbReference>
<dbReference type="AlphaFoldDB" id="A0A7X0U7K6"/>
<dbReference type="InterPro" id="IPR036390">
    <property type="entry name" value="WH_DNA-bd_sf"/>
</dbReference>
<dbReference type="CDD" id="cd05466">
    <property type="entry name" value="PBP2_LTTR_substrate"/>
    <property type="match status" value="1"/>
</dbReference>
<dbReference type="GO" id="GO:0003700">
    <property type="term" value="F:DNA-binding transcription factor activity"/>
    <property type="evidence" value="ECO:0007669"/>
    <property type="project" value="InterPro"/>
</dbReference>
<evidence type="ECO:0000256" key="4">
    <source>
        <dbReference type="ARBA" id="ARBA00023163"/>
    </source>
</evidence>
<feature type="coiled-coil region" evidence="5">
    <location>
        <begin position="61"/>
        <end position="88"/>
    </location>
</feature>
<dbReference type="SUPFAM" id="SSF46785">
    <property type="entry name" value="Winged helix' DNA-binding domain"/>
    <property type="match status" value="1"/>
</dbReference>
<evidence type="ECO:0000256" key="1">
    <source>
        <dbReference type="ARBA" id="ARBA00009437"/>
    </source>
</evidence>
<dbReference type="GO" id="GO:0003677">
    <property type="term" value="F:DNA binding"/>
    <property type="evidence" value="ECO:0007669"/>
    <property type="project" value="UniProtKB-KW"/>
</dbReference>
<evidence type="ECO:0000256" key="2">
    <source>
        <dbReference type="ARBA" id="ARBA00023015"/>
    </source>
</evidence>
<dbReference type="PANTHER" id="PTHR30419:SF30">
    <property type="entry name" value="LYSR FAMILY TRANSCRIPTIONAL REGULATOR"/>
    <property type="match status" value="1"/>
</dbReference>
<comment type="caution">
    <text evidence="7">The sequence shown here is derived from an EMBL/GenBank/DDBJ whole genome shotgun (WGS) entry which is preliminary data.</text>
</comment>